<protein>
    <submittedName>
        <fullName evidence="4">Nucleoporin GLE2</fullName>
    </submittedName>
</protein>
<dbReference type="PROSITE" id="PS50082">
    <property type="entry name" value="WD_REPEATS_2"/>
    <property type="match status" value="1"/>
</dbReference>
<evidence type="ECO:0000313" key="4">
    <source>
        <dbReference type="EMBL" id="KAF7683966.1"/>
    </source>
</evidence>
<dbReference type="InterPro" id="IPR001680">
    <property type="entry name" value="WD40_rpt"/>
</dbReference>
<dbReference type="InterPro" id="IPR019775">
    <property type="entry name" value="WD40_repeat_CS"/>
</dbReference>
<dbReference type="InterPro" id="IPR015943">
    <property type="entry name" value="WD40/YVTN_repeat-like_dom_sf"/>
</dbReference>
<comment type="caution">
    <text evidence="4">The sequence shown here is derived from an EMBL/GenBank/DDBJ whole genome shotgun (WGS) entry which is preliminary data.</text>
</comment>
<dbReference type="SMART" id="SM00320">
    <property type="entry name" value="WD40"/>
    <property type="match status" value="5"/>
</dbReference>
<dbReference type="Proteomes" id="UP001516464">
    <property type="component" value="Unassembled WGS sequence"/>
</dbReference>
<dbReference type="Gene3D" id="2.130.10.10">
    <property type="entry name" value="YVTN repeat-like/Quinoprotein amine dehydrogenase"/>
    <property type="match status" value="1"/>
</dbReference>
<dbReference type="PANTHER" id="PTHR10971">
    <property type="entry name" value="MRNA EXPORT FACTOR AND BUB3"/>
    <property type="match status" value="1"/>
</dbReference>
<sequence length="313" mass="34499">MSITNFKFSAVDIAPSDTPTEIAFSQSHGIMAVTSWDGTMRFYNSGQPPFTQKSQAKHEKPLLSCCFNQQGTIAVASGTDGKLLVHDLQSSQSFSFQAHQAGIRSVRVYGDHIVSASWDQTIKFWDLRSQTPVHTINTGDRVLTMDLQKDFMVFTMPGNKIQTYNMKNLGSPGTATTKLTWQIRSLSVMYDNESFIVGGIEGRAEVINPSQPANKFIFKCHRTPSDLYSVNTVSPNPANSNIIATGGSDGKISFYDRGQRIKVLHESAGGMVSCGRFSPDGQSYVFGTGYDWSRGYESNNENVNVKILQFIGI</sequence>
<feature type="repeat" description="WD" evidence="3">
    <location>
        <begin position="96"/>
        <end position="135"/>
    </location>
</feature>
<dbReference type="EMBL" id="SBIQ01000038">
    <property type="protein sequence ID" value="KAF7683966.1"/>
    <property type="molecule type" value="Genomic_DNA"/>
</dbReference>
<dbReference type="InterPro" id="IPR036322">
    <property type="entry name" value="WD40_repeat_dom_sf"/>
</dbReference>
<name>A0ABQ7I0G3_9MICR</name>
<gene>
    <name evidence="4" type="primary">GLE2</name>
    <name evidence="4" type="ORF">TCON_0836</name>
</gene>
<evidence type="ECO:0000313" key="5">
    <source>
        <dbReference type="Proteomes" id="UP001516464"/>
    </source>
</evidence>
<keyword evidence="2" id="KW-0677">Repeat</keyword>
<keyword evidence="5" id="KW-1185">Reference proteome</keyword>
<accession>A0ABQ7I0G3</accession>
<proteinExistence type="predicted"/>
<dbReference type="Pfam" id="PF00400">
    <property type="entry name" value="WD40"/>
    <property type="match status" value="4"/>
</dbReference>
<evidence type="ECO:0000256" key="2">
    <source>
        <dbReference type="ARBA" id="ARBA00022737"/>
    </source>
</evidence>
<keyword evidence="1 3" id="KW-0853">WD repeat</keyword>
<evidence type="ECO:0000256" key="1">
    <source>
        <dbReference type="ARBA" id="ARBA00022574"/>
    </source>
</evidence>
<dbReference type="PROSITE" id="PS50294">
    <property type="entry name" value="WD_REPEATS_REGION"/>
    <property type="match status" value="1"/>
</dbReference>
<dbReference type="SUPFAM" id="SSF50978">
    <property type="entry name" value="WD40 repeat-like"/>
    <property type="match status" value="1"/>
</dbReference>
<dbReference type="PROSITE" id="PS00678">
    <property type="entry name" value="WD_REPEATS_1"/>
    <property type="match status" value="1"/>
</dbReference>
<organism evidence="4 5">
    <name type="scientific">Astathelohania contejeani</name>
    <dbReference type="NCBI Taxonomy" id="164912"/>
    <lineage>
        <taxon>Eukaryota</taxon>
        <taxon>Fungi</taxon>
        <taxon>Fungi incertae sedis</taxon>
        <taxon>Microsporidia</taxon>
        <taxon>Astathelohaniidae</taxon>
        <taxon>Astathelohania</taxon>
    </lineage>
</organism>
<evidence type="ECO:0000256" key="3">
    <source>
        <dbReference type="PROSITE-ProRule" id="PRU00221"/>
    </source>
</evidence>
<reference evidence="4 5" key="1">
    <citation type="submission" date="2019-01" db="EMBL/GenBank/DDBJ databases">
        <title>Genomes sequencing and comparative genomics of infectious freshwater microsporidia, Cucumispora dikerogammari and Thelohania contejeani.</title>
        <authorList>
            <person name="Cormier A."/>
            <person name="Giraud I."/>
            <person name="Wattier R."/>
            <person name="Teixeira M."/>
            <person name="Grandjean F."/>
            <person name="Rigaud T."/>
            <person name="Cordaux R."/>
        </authorList>
    </citation>
    <scope>NUCLEOTIDE SEQUENCE [LARGE SCALE GENOMIC DNA]</scope>
    <source>
        <strain evidence="4">T1</strain>
        <tissue evidence="4">Spores</tissue>
    </source>
</reference>